<keyword evidence="1" id="KW-0732">Signal</keyword>
<feature type="chain" id="PRO_5032664053" evidence="1">
    <location>
        <begin position="23"/>
        <end position="62"/>
    </location>
</feature>
<organism evidence="2 3">
    <name type="scientific">Brachionus calyciflorus</name>
    <dbReference type="NCBI Taxonomy" id="104777"/>
    <lineage>
        <taxon>Eukaryota</taxon>
        <taxon>Metazoa</taxon>
        <taxon>Spiralia</taxon>
        <taxon>Gnathifera</taxon>
        <taxon>Rotifera</taxon>
        <taxon>Eurotatoria</taxon>
        <taxon>Monogononta</taxon>
        <taxon>Pseudotrocha</taxon>
        <taxon>Ploima</taxon>
        <taxon>Brachionidae</taxon>
        <taxon>Brachionus</taxon>
    </lineage>
</organism>
<keyword evidence="3" id="KW-1185">Reference proteome</keyword>
<dbReference type="AlphaFoldDB" id="A0A814SNA4"/>
<evidence type="ECO:0000256" key="1">
    <source>
        <dbReference type="SAM" id="SignalP"/>
    </source>
</evidence>
<feature type="non-terminal residue" evidence="2">
    <location>
        <position position="1"/>
    </location>
</feature>
<accession>A0A814SNA4</accession>
<evidence type="ECO:0000313" key="3">
    <source>
        <dbReference type="Proteomes" id="UP000663879"/>
    </source>
</evidence>
<dbReference type="EMBL" id="CAJNOC010011552">
    <property type="protein sequence ID" value="CAF1148764.1"/>
    <property type="molecule type" value="Genomic_DNA"/>
</dbReference>
<proteinExistence type="predicted"/>
<comment type="caution">
    <text evidence="2">The sequence shown here is derived from an EMBL/GenBank/DDBJ whole genome shotgun (WGS) entry which is preliminary data.</text>
</comment>
<protein>
    <submittedName>
        <fullName evidence="2">Uncharacterized protein</fullName>
    </submittedName>
</protein>
<feature type="signal peptide" evidence="1">
    <location>
        <begin position="1"/>
        <end position="22"/>
    </location>
</feature>
<name>A0A814SNA4_9BILA</name>
<gene>
    <name evidence="2" type="ORF">OXX778_LOCUS23203</name>
</gene>
<sequence>MNTTKFTSLLIMIIFITKTAQALQCYDCKDCKSNMTLNSFSNCTANSSCAGISFTKSGNQTN</sequence>
<dbReference type="Proteomes" id="UP000663879">
    <property type="component" value="Unassembled WGS sequence"/>
</dbReference>
<evidence type="ECO:0000313" key="2">
    <source>
        <dbReference type="EMBL" id="CAF1148764.1"/>
    </source>
</evidence>
<reference evidence="2" key="1">
    <citation type="submission" date="2021-02" db="EMBL/GenBank/DDBJ databases">
        <authorList>
            <person name="Nowell W R."/>
        </authorList>
    </citation>
    <scope>NUCLEOTIDE SEQUENCE</scope>
    <source>
        <strain evidence="2">Ploen Becks lab</strain>
    </source>
</reference>